<dbReference type="InterPro" id="IPR037919">
    <property type="entry name" value="OGT"/>
</dbReference>
<dbReference type="Pfam" id="PF13844">
    <property type="entry name" value="Glyco_transf_41"/>
    <property type="match status" value="2"/>
</dbReference>
<evidence type="ECO:0000256" key="1">
    <source>
        <dbReference type="ARBA" id="ARBA00004922"/>
    </source>
</evidence>
<keyword evidence="4" id="KW-0802">TPR repeat</keyword>
<name>A0AAE4WDT2_AGRVI</name>
<keyword evidence="2" id="KW-0808">Transferase</keyword>
<comment type="caution">
    <text evidence="6">The sequence shown here is derived from an EMBL/GenBank/DDBJ whole genome shotgun (WGS) entry which is preliminary data.</text>
</comment>
<dbReference type="SUPFAM" id="SSF53756">
    <property type="entry name" value="UDP-Glycosyltransferase/glycogen phosphorylase"/>
    <property type="match status" value="1"/>
</dbReference>
<dbReference type="InterPro" id="IPR029489">
    <property type="entry name" value="OGT/SEC/SPY_C"/>
</dbReference>
<dbReference type="AlphaFoldDB" id="A0AAE4WDT2"/>
<dbReference type="PANTHER" id="PTHR44366">
    <property type="entry name" value="UDP-N-ACETYLGLUCOSAMINE--PEPTIDE N-ACETYLGLUCOSAMINYLTRANSFERASE 110 KDA SUBUNIT"/>
    <property type="match status" value="1"/>
</dbReference>
<dbReference type="Proteomes" id="UP000436692">
    <property type="component" value="Unassembled WGS sequence"/>
</dbReference>
<comment type="pathway">
    <text evidence="1">Protein modification; protein glycosylation.</text>
</comment>
<dbReference type="GO" id="GO:0006493">
    <property type="term" value="P:protein O-linked glycosylation"/>
    <property type="evidence" value="ECO:0007669"/>
    <property type="project" value="InterPro"/>
</dbReference>
<dbReference type="PANTHER" id="PTHR44366:SF1">
    <property type="entry name" value="UDP-N-ACETYLGLUCOSAMINE--PEPTIDE N-ACETYLGLUCOSAMINYLTRANSFERASE 110 KDA SUBUNIT"/>
    <property type="match status" value="1"/>
</dbReference>
<gene>
    <name evidence="6" type="ORF">GOZ95_16770</name>
</gene>
<evidence type="ECO:0000256" key="3">
    <source>
        <dbReference type="ARBA" id="ARBA00022737"/>
    </source>
</evidence>
<evidence type="ECO:0000259" key="5">
    <source>
        <dbReference type="Pfam" id="PF13844"/>
    </source>
</evidence>
<evidence type="ECO:0000313" key="6">
    <source>
        <dbReference type="EMBL" id="MUZ59097.1"/>
    </source>
</evidence>
<dbReference type="EMBL" id="WPHM01000009">
    <property type="protein sequence ID" value="MUZ59097.1"/>
    <property type="molecule type" value="Genomic_DNA"/>
</dbReference>
<organism evidence="6 7">
    <name type="scientific">Agrobacterium vitis</name>
    <name type="common">Rhizobium vitis</name>
    <dbReference type="NCBI Taxonomy" id="373"/>
    <lineage>
        <taxon>Bacteria</taxon>
        <taxon>Pseudomonadati</taxon>
        <taxon>Pseudomonadota</taxon>
        <taxon>Alphaproteobacteria</taxon>
        <taxon>Hyphomicrobiales</taxon>
        <taxon>Rhizobiaceae</taxon>
        <taxon>Rhizobium/Agrobacterium group</taxon>
        <taxon>Agrobacterium</taxon>
    </lineage>
</organism>
<sequence length="650" mass="71837">MLEHRVATLELVLSAYQSGDLAEALALADATQETDPDRIADLDFLTGGIRLKVGDRAGAAKAFVSVAHSASAKASDCLVLAIDLLFSQSQFEALAGLVDLVAKRLADHQTAVFKVVTALSTLGRLGEAHPIIGGLDCEKRPHLNLLIAFLATSTDRDGLYPVLLANAARYPNNAFLLSALFLRAQERCDFAVTDHFATRLQEPGFGERLAAFELGWARIVRTDDEGEAAKPFFGALEVMRHRAQVAEPLSRRAIRPQGRIRIAYLSSDFRVHAIMTLFQDTLLWHDRSRFEIILLCNSPAGSEVYQSTWPDQVRSEVVRVRDMSSEAIIQWIRQNEVDILVDLNGHTAQARLDVVDLCDAPIKVTYLGFPAAVVGVDLDYAITDSIVTPDSSKPYYQEKLCRLPETYMANSMSRRTWQKRASRESVGLPQGRFVFGSFNASQKIDRQAIRLWSQVLERVPEAMLAVSCARPVVAGNLRVAFAQQGIDAGRLIFFENCPGAEFLARMSATDLVLDTFIYNGHTTTSDALWAGVPVLTKKGKAFAGRVSESLLKAVGLPELVAQDADDFVARAADFAEHPDRLEALRMRLSTQILTAPLFDAERFTRHLERGYEMMVERARAGLQPDHIDVPALPARNEPFFTPQEADHGHV</sequence>
<evidence type="ECO:0000313" key="7">
    <source>
        <dbReference type="Proteomes" id="UP000436692"/>
    </source>
</evidence>
<evidence type="ECO:0000256" key="4">
    <source>
        <dbReference type="ARBA" id="ARBA00022803"/>
    </source>
</evidence>
<feature type="domain" description="O-GlcNAc transferase C-terminal" evidence="5">
    <location>
        <begin position="421"/>
        <end position="606"/>
    </location>
</feature>
<proteinExistence type="predicted"/>
<feature type="domain" description="O-GlcNAc transferase C-terminal" evidence="5">
    <location>
        <begin position="251"/>
        <end position="408"/>
    </location>
</feature>
<keyword evidence="3" id="KW-0677">Repeat</keyword>
<dbReference type="GO" id="GO:0097363">
    <property type="term" value="F:protein O-acetylglucosaminyltransferase activity"/>
    <property type="evidence" value="ECO:0007669"/>
    <property type="project" value="TreeGrafter"/>
</dbReference>
<dbReference type="Gene3D" id="3.40.50.11380">
    <property type="match status" value="1"/>
</dbReference>
<reference evidence="6 7" key="1">
    <citation type="submission" date="2019-12" db="EMBL/GenBank/DDBJ databases">
        <title>Whole-genome sequencing of Allorhizobium vitis.</title>
        <authorList>
            <person name="Gan H.M."/>
            <person name="Szegedi E."/>
            <person name="Burr T."/>
            <person name="Savka M.A."/>
        </authorList>
    </citation>
    <scope>NUCLEOTIDE SEQUENCE [LARGE SCALE GENOMIC DNA]</scope>
    <source>
        <strain evidence="6 7">CG989</strain>
    </source>
</reference>
<dbReference type="Gene3D" id="3.40.50.2000">
    <property type="entry name" value="Glycogen Phosphorylase B"/>
    <property type="match status" value="1"/>
</dbReference>
<protein>
    <recommendedName>
        <fullName evidence="5">O-GlcNAc transferase C-terminal domain-containing protein</fullName>
    </recommendedName>
</protein>
<accession>A0AAE4WDT2</accession>
<evidence type="ECO:0000256" key="2">
    <source>
        <dbReference type="ARBA" id="ARBA00022679"/>
    </source>
</evidence>